<keyword evidence="1" id="KW-0812">Transmembrane</keyword>
<comment type="caution">
    <text evidence="2">The sequence shown here is derived from an EMBL/GenBank/DDBJ whole genome shotgun (WGS) entry which is preliminary data.</text>
</comment>
<sequence>MEWSMKMQTLLFSMGMIGLIYFISKYLHKHGDKTELLLFVLLMVYTTYEGIAELQGLPHISIIYPVERLLDPIGRWLEQRLS</sequence>
<accession>A0ABV5W9W8</accession>
<keyword evidence="1" id="KW-1133">Transmembrane helix</keyword>
<evidence type="ECO:0000256" key="1">
    <source>
        <dbReference type="SAM" id="Phobius"/>
    </source>
</evidence>
<feature type="transmembrane region" description="Helical" evidence="1">
    <location>
        <begin position="7"/>
        <end position="24"/>
    </location>
</feature>
<evidence type="ECO:0000313" key="3">
    <source>
        <dbReference type="Proteomes" id="UP001589609"/>
    </source>
</evidence>
<evidence type="ECO:0000313" key="2">
    <source>
        <dbReference type="EMBL" id="MFB9757367.1"/>
    </source>
</evidence>
<keyword evidence="1" id="KW-0472">Membrane</keyword>
<organism evidence="2 3">
    <name type="scientific">Ectobacillus funiculus</name>
    <dbReference type="NCBI Taxonomy" id="137993"/>
    <lineage>
        <taxon>Bacteria</taxon>
        <taxon>Bacillati</taxon>
        <taxon>Bacillota</taxon>
        <taxon>Bacilli</taxon>
        <taxon>Bacillales</taxon>
        <taxon>Bacillaceae</taxon>
        <taxon>Ectobacillus</taxon>
    </lineage>
</organism>
<gene>
    <name evidence="2" type="ORF">ACFFMS_02250</name>
</gene>
<dbReference type="EMBL" id="JBHMAF010000010">
    <property type="protein sequence ID" value="MFB9757367.1"/>
    <property type="molecule type" value="Genomic_DNA"/>
</dbReference>
<proteinExistence type="predicted"/>
<protein>
    <submittedName>
        <fullName evidence="2">Uncharacterized protein</fullName>
    </submittedName>
</protein>
<reference evidence="2 3" key="1">
    <citation type="submission" date="2024-09" db="EMBL/GenBank/DDBJ databases">
        <authorList>
            <person name="Sun Q."/>
            <person name="Mori K."/>
        </authorList>
    </citation>
    <scope>NUCLEOTIDE SEQUENCE [LARGE SCALE GENOMIC DNA]</scope>
    <source>
        <strain evidence="2 3">JCM 11201</strain>
    </source>
</reference>
<keyword evidence="3" id="KW-1185">Reference proteome</keyword>
<dbReference type="Proteomes" id="UP001589609">
    <property type="component" value="Unassembled WGS sequence"/>
</dbReference>
<name>A0ABV5W9W8_9BACI</name>